<gene>
    <name evidence="1" type="ORF">SORBI_3004G140850</name>
</gene>
<dbReference type="InParanoid" id="A0A1Z5RMK4"/>
<dbReference type="Proteomes" id="UP000000768">
    <property type="component" value="Chromosome 4"/>
</dbReference>
<name>A0A1Z5RMK4_SORBI</name>
<proteinExistence type="predicted"/>
<organism evidence="1 2">
    <name type="scientific">Sorghum bicolor</name>
    <name type="common">Sorghum</name>
    <name type="synonym">Sorghum vulgare</name>
    <dbReference type="NCBI Taxonomy" id="4558"/>
    <lineage>
        <taxon>Eukaryota</taxon>
        <taxon>Viridiplantae</taxon>
        <taxon>Streptophyta</taxon>
        <taxon>Embryophyta</taxon>
        <taxon>Tracheophyta</taxon>
        <taxon>Spermatophyta</taxon>
        <taxon>Magnoliopsida</taxon>
        <taxon>Liliopsida</taxon>
        <taxon>Poales</taxon>
        <taxon>Poaceae</taxon>
        <taxon>PACMAD clade</taxon>
        <taxon>Panicoideae</taxon>
        <taxon>Andropogonodae</taxon>
        <taxon>Andropogoneae</taxon>
        <taxon>Sorghinae</taxon>
        <taxon>Sorghum</taxon>
    </lineage>
</organism>
<sequence>MSQNIASSFDYIYHRDASVPSCLSIVRLSKLAPMSIICLSP</sequence>
<reference evidence="2" key="2">
    <citation type="journal article" date="2018" name="Plant J.">
        <title>The Sorghum bicolor reference genome: improved assembly, gene annotations, a transcriptome atlas, and signatures of genome organization.</title>
        <authorList>
            <person name="McCormick R.F."/>
            <person name="Truong S.K."/>
            <person name="Sreedasyam A."/>
            <person name="Jenkins J."/>
            <person name="Shu S."/>
            <person name="Sims D."/>
            <person name="Kennedy M."/>
            <person name="Amirebrahimi M."/>
            <person name="Weers B.D."/>
            <person name="McKinley B."/>
            <person name="Mattison A."/>
            <person name="Morishige D.T."/>
            <person name="Grimwood J."/>
            <person name="Schmutz J."/>
            <person name="Mullet J.E."/>
        </authorList>
    </citation>
    <scope>NUCLEOTIDE SEQUENCE [LARGE SCALE GENOMIC DNA]</scope>
    <source>
        <strain evidence="2">cv. BTx623</strain>
    </source>
</reference>
<keyword evidence="2" id="KW-1185">Reference proteome</keyword>
<protein>
    <submittedName>
        <fullName evidence="1">Uncharacterized protein</fullName>
    </submittedName>
</protein>
<reference evidence="1 2" key="1">
    <citation type="journal article" date="2009" name="Nature">
        <title>The Sorghum bicolor genome and the diversification of grasses.</title>
        <authorList>
            <person name="Paterson A.H."/>
            <person name="Bowers J.E."/>
            <person name="Bruggmann R."/>
            <person name="Dubchak I."/>
            <person name="Grimwood J."/>
            <person name="Gundlach H."/>
            <person name="Haberer G."/>
            <person name="Hellsten U."/>
            <person name="Mitros T."/>
            <person name="Poliakov A."/>
            <person name="Schmutz J."/>
            <person name="Spannagl M."/>
            <person name="Tang H."/>
            <person name="Wang X."/>
            <person name="Wicker T."/>
            <person name="Bharti A.K."/>
            <person name="Chapman J."/>
            <person name="Feltus F.A."/>
            <person name="Gowik U."/>
            <person name="Grigoriev I.V."/>
            <person name="Lyons E."/>
            <person name="Maher C.A."/>
            <person name="Martis M."/>
            <person name="Narechania A."/>
            <person name="Otillar R.P."/>
            <person name="Penning B.W."/>
            <person name="Salamov A.A."/>
            <person name="Wang Y."/>
            <person name="Zhang L."/>
            <person name="Carpita N.C."/>
            <person name="Freeling M."/>
            <person name="Gingle A.R."/>
            <person name="Hash C.T."/>
            <person name="Keller B."/>
            <person name="Klein P."/>
            <person name="Kresovich S."/>
            <person name="McCann M.C."/>
            <person name="Ming R."/>
            <person name="Peterson D.G."/>
            <person name="Mehboob-ur-Rahman"/>
            <person name="Ware D."/>
            <person name="Westhoff P."/>
            <person name="Mayer K.F."/>
            <person name="Messing J."/>
            <person name="Rokhsar D.S."/>
        </authorList>
    </citation>
    <scope>NUCLEOTIDE SEQUENCE [LARGE SCALE GENOMIC DNA]</scope>
    <source>
        <strain evidence="2">cv. BTx623</strain>
    </source>
</reference>
<dbReference type="Gramene" id="OQU84907">
    <property type="protein sequence ID" value="OQU84907"/>
    <property type="gene ID" value="SORBI_3004G140850"/>
</dbReference>
<evidence type="ECO:0000313" key="2">
    <source>
        <dbReference type="Proteomes" id="UP000000768"/>
    </source>
</evidence>
<dbReference type="EMBL" id="CM000763">
    <property type="protein sequence ID" value="OQU84907.1"/>
    <property type="molecule type" value="Genomic_DNA"/>
</dbReference>
<accession>A0A1Z5RMK4</accession>
<evidence type="ECO:0000313" key="1">
    <source>
        <dbReference type="EMBL" id="OQU84907.1"/>
    </source>
</evidence>
<dbReference type="AlphaFoldDB" id="A0A1Z5RMK4"/>